<dbReference type="GO" id="GO:0030288">
    <property type="term" value="C:outer membrane-bounded periplasmic space"/>
    <property type="evidence" value="ECO:0007669"/>
    <property type="project" value="InterPro"/>
</dbReference>
<comment type="subcellular location">
    <subcellularLocation>
        <location evidence="1">Periplasm</location>
    </subcellularLocation>
</comment>
<protein>
    <submittedName>
        <fullName evidence="11">Fimbrial chaperone</fullName>
    </submittedName>
</protein>
<feature type="domain" description="Pili assembly chaperone N-terminal" evidence="9">
    <location>
        <begin position="27"/>
        <end position="151"/>
    </location>
</feature>
<proteinExistence type="inferred from homology"/>
<evidence type="ECO:0000256" key="6">
    <source>
        <dbReference type="ARBA" id="ARBA00023186"/>
    </source>
</evidence>
<keyword evidence="3" id="KW-1029">Fimbrium biogenesis</keyword>
<evidence type="ECO:0000259" key="9">
    <source>
        <dbReference type="Pfam" id="PF00345"/>
    </source>
</evidence>
<name>A0A636KAQ1_SALET</name>
<evidence type="ECO:0000256" key="2">
    <source>
        <dbReference type="ARBA" id="ARBA00007399"/>
    </source>
</evidence>
<evidence type="ECO:0000256" key="1">
    <source>
        <dbReference type="ARBA" id="ARBA00004418"/>
    </source>
</evidence>
<dbReference type="InterPro" id="IPR016148">
    <property type="entry name" value="Pili_assmbl_chaperone_C"/>
</dbReference>
<evidence type="ECO:0000256" key="3">
    <source>
        <dbReference type="ARBA" id="ARBA00022558"/>
    </source>
</evidence>
<feature type="chain" id="PRO_5024949299" evidence="8">
    <location>
        <begin position="26"/>
        <end position="246"/>
    </location>
</feature>
<dbReference type="Gene3D" id="2.60.40.10">
    <property type="entry name" value="Immunoglobulins"/>
    <property type="match status" value="2"/>
</dbReference>
<feature type="signal peptide" evidence="8">
    <location>
        <begin position="1"/>
        <end position="25"/>
    </location>
</feature>
<comment type="caution">
    <text evidence="11">The sequence shown here is derived from an EMBL/GenBank/DDBJ whole genome shotgun (WGS) entry which is preliminary data.</text>
</comment>
<evidence type="ECO:0000259" key="10">
    <source>
        <dbReference type="Pfam" id="PF02753"/>
    </source>
</evidence>
<organism evidence="11">
    <name type="scientific">Salmonella enterica subsp. enterica serovar Uzaramo</name>
    <dbReference type="NCBI Taxonomy" id="2565147"/>
    <lineage>
        <taxon>Bacteria</taxon>
        <taxon>Pseudomonadati</taxon>
        <taxon>Pseudomonadota</taxon>
        <taxon>Gammaproteobacteria</taxon>
        <taxon>Enterobacterales</taxon>
        <taxon>Enterobacteriaceae</taxon>
        <taxon>Salmonella</taxon>
    </lineage>
</organism>
<gene>
    <name evidence="11" type="ORF">CC877_09855</name>
</gene>
<dbReference type="AlphaFoldDB" id="A0A636KAQ1"/>
<evidence type="ECO:0000256" key="7">
    <source>
        <dbReference type="ARBA" id="ARBA00023319"/>
    </source>
</evidence>
<feature type="domain" description="Pili assembly chaperone C-terminal" evidence="10">
    <location>
        <begin position="178"/>
        <end position="238"/>
    </location>
</feature>
<dbReference type="Pfam" id="PF00345">
    <property type="entry name" value="PapD_N"/>
    <property type="match status" value="1"/>
</dbReference>
<dbReference type="InterPro" id="IPR001829">
    <property type="entry name" value="Pili_assmbl_chaperone_bac"/>
</dbReference>
<dbReference type="GO" id="GO:0071555">
    <property type="term" value="P:cell wall organization"/>
    <property type="evidence" value="ECO:0007669"/>
    <property type="project" value="InterPro"/>
</dbReference>
<keyword evidence="5" id="KW-0574">Periplasm</keyword>
<dbReference type="EMBL" id="AAMJSY010000011">
    <property type="protein sequence ID" value="EDI0751275.1"/>
    <property type="molecule type" value="Genomic_DNA"/>
</dbReference>
<keyword evidence="7" id="KW-0393">Immunoglobulin domain</keyword>
<evidence type="ECO:0000256" key="8">
    <source>
        <dbReference type="SAM" id="SignalP"/>
    </source>
</evidence>
<reference evidence="11" key="1">
    <citation type="submission" date="2018-07" db="EMBL/GenBank/DDBJ databases">
        <authorList>
            <person name="Ashton P.M."/>
            <person name="Dallman T."/>
            <person name="Nair S."/>
            <person name="De Pinna E."/>
            <person name="Peters T."/>
            <person name="Grant K."/>
        </authorList>
    </citation>
    <scope>NUCLEOTIDE SEQUENCE</scope>
    <source>
        <strain evidence="11">367482</strain>
    </source>
</reference>
<evidence type="ECO:0000256" key="4">
    <source>
        <dbReference type="ARBA" id="ARBA00022729"/>
    </source>
</evidence>
<dbReference type="PANTHER" id="PTHR30251:SF2">
    <property type="entry name" value="FIMBRIAL CHAPERONE YADV-RELATED"/>
    <property type="match status" value="1"/>
</dbReference>
<evidence type="ECO:0000256" key="5">
    <source>
        <dbReference type="ARBA" id="ARBA00022764"/>
    </source>
</evidence>
<accession>A0A636KAQ1</accession>
<dbReference type="InterPro" id="IPR036316">
    <property type="entry name" value="Pili_assmbl_chap_C_dom_sf"/>
</dbReference>
<dbReference type="NCBIfam" id="NF007398">
    <property type="entry name" value="PRK09926.1"/>
    <property type="match status" value="1"/>
</dbReference>
<dbReference type="InterPro" id="IPR050643">
    <property type="entry name" value="Periplasmic_pilus_chap"/>
</dbReference>
<dbReference type="InterPro" id="IPR008962">
    <property type="entry name" value="PapD-like_sf"/>
</dbReference>
<comment type="similarity">
    <text evidence="2">Belongs to the periplasmic pilus chaperone family.</text>
</comment>
<keyword evidence="6" id="KW-0143">Chaperone</keyword>
<dbReference type="SUPFAM" id="SSF49584">
    <property type="entry name" value="Periplasmic chaperone C-domain"/>
    <property type="match status" value="1"/>
</dbReference>
<dbReference type="PANTHER" id="PTHR30251">
    <property type="entry name" value="PILUS ASSEMBLY CHAPERONE"/>
    <property type="match status" value="1"/>
</dbReference>
<sequence length="246" mass="26921">MIKAHAFTLGLISAIGMLGSQYAAADIVLSGTRIVYKEAQKEAVIRMENKGERPLLVQAWLDTGDDNADPSTLNVPFTVVPPVSRIEAKRGQTAKITYTGNKALAKDRETVYWFNALEIPPKVSEQDAKGKNLLQLAFRTRIKLFYRPDGLEGSAAEAPSKLTWRAQQKDGHLVIHMSNPTPYFVSFNSINIISGGKKYEVQPSMSEPKSEMDLLVKGLNSKPTGATLEYHAISDFGGGIKGKANL</sequence>
<keyword evidence="4 8" id="KW-0732">Signal</keyword>
<dbReference type="RefSeq" id="WP_115286331.1">
    <property type="nucleotide sequence ID" value="NZ_JAWDKQ010000002.1"/>
</dbReference>
<dbReference type="InterPro" id="IPR016147">
    <property type="entry name" value="Pili_assmbl_chaperone_N"/>
</dbReference>
<dbReference type="FunFam" id="2.60.40.10:FF:000458">
    <property type="entry name" value="Molecular chaperone FimC"/>
    <property type="match status" value="1"/>
</dbReference>
<dbReference type="SUPFAM" id="SSF49354">
    <property type="entry name" value="PapD-like"/>
    <property type="match status" value="1"/>
</dbReference>
<dbReference type="Pfam" id="PF02753">
    <property type="entry name" value="PapD_C"/>
    <property type="match status" value="1"/>
</dbReference>
<dbReference type="InterPro" id="IPR013783">
    <property type="entry name" value="Ig-like_fold"/>
</dbReference>
<dbReference type="PRINTS" id="PR00969">
    <property type="entry name" value="CHAPERONPILI"/>
</dbReference>
<evidence type="ECO:0000313" key="11">
    <source>
        <dbReference type="EMBL" id="EDI0751275.1"/>
    </source>
</evidence>